<gene>
    <name evidence="1" type="ORF">GCM10008938_03970</name>
</gene>
<sequence length="112" mass="12192">MTELSFIARACYVGELDDSDTFVIALADDAENPQQTFELQKTETGQSYTTVLTSGATFEGGIVSHQLTSESLTLQYSKEAEGTLGLSSIQVKLDLDPMVIDQIRSGFEVLFS</sequence>
<comment type="caution">
    <text evidence="1">The sequence shown here is derived from an EMBL/GenBank/DDBJ whole genome shotgun (WGS) entry which is preliminary data.</text>
</comment>
<dbReference type="EMBL" id="BMOD01000001">
    <property type="protein sequence ID" value="GGJ20941.1"/>
    <property type="molecule type" value="Genomic_DNA"/>
</dbReference>
<dbReference type="Proteomes" id="UP000632222">
    <property type="component" value="Unassembled WGS sequence"/>
</dbReference>
<evidence type="ECO:0000313" key="2">
    <source>
        <dbReference type="Proteomes" id="UP000632222"/>
    </source>
</evidence>
<dbReference type="RefSeq" id="WP_188999024.1">
    <property type="nucleotide sequence ID" value="NZ_BMOD01000001.1"/>
</dbReference>
<keyword evidence="2" id="KW-1185">Reference proteome</keyword>
<organism evidence="1 2">
    <name type="scientific">Deinococcus roseus</name>
    <dbReference type="NCBI Taxonomy" id="392414"/>
    <lineage>
        <taxon>Bacteria</taxon>
        <taxon>Thermotogati</taxon>
        <taxon>Deinococcota</taxon>
        <taxon>Deinococci</taxon>
        <taxon>Deinococcales</taxon>
        <taxon>Deinococcaceae</taxon>
        <taxon>Deinococcus</taxon>
    </lineage>
</organism>
<dbReference type="InterPro" id="IPR028962">
    <property type="entry name" value="Imm10"/>
</dbReference>
<evidence type="ECO:0000313" key="1">
    <source>
        <dbReference type="EMBL" id="GGJ20941.1"/>
    </source>
</evidence>
<protein>
    <submittedName>
        <fullName evidence="1">Uncharacterized protein</fullName>
    </submittedName>
</protein>
<reference evidence="2" key="1">
    <citation type="journal article" date="2019" name="Int. J. Syst. Evol. Microbiol.">
        <title>The Global Catalogue of Microorganisms (GCM) 10K type strain sequencing project: providing services to taxonomists for standard genome sequencing and annotation.</title>
        <authorList>
            <consortium name="The Broad Institute Genomics Platform"/>
            <consortium name="The Broad Institute Genome Sequencing Center for Infectious Disease"/>
            <person name="Wu L."/>
            <person name="Ma J."/>
        </authorList>
    </citation>
    <scope>NUCLEOTIDE SEQUENCE [LARGE SCALE GENOMIC DNA]</scope>
    <source>
        <strain evidence="2">JCM 14370</strain>
    </source>
</reference>
<accession>A0ABQ2CU25</accession>
<name>A0ABQ2CU25_9DEIO</name>
<proteinExistence type="predicted"/>
<dbReference type="Pfam" id="PF15588">
    <property type="entry name" value="Imm10"/>
    <property type="match status" value="1"/>
</dbReference>